<keyword evidence="3" id="KW-1185">Reference proteome</keyword>
<gene>
    <name evidence="2" type="ORF">LzC2_14350</name>
</gene>
<evidence type="ECO:0000313" key="2">
    <source>
        <dbReference type="EMBL" id="NNJ25365.1"/>
    </source>
</evidence>
<reference evidence="2 3" key="1">
    <citation type="journal article" date="2020" name="Syst. Appl. Microbiol.">
        <title>Alienimonas chondri sp. nov., a novel planctomycete isolated from the biofilm of the red alga Chondrus crispus.</title>
        <authorList>
            <person name="Vitorino I."/>
            <person name="Albuquerque L."/>
            <person name="Wiegand S."/>
            <person name="Kallscheuer N."/>
            <person name="da Costa M.S."/>
            <person name="Lobo-da-Cunha A."/>
            <person name="Jogler C."/>
            <person name="Lage O.M."/>
        </authorList>
    </citation>
    <scope>NUCLEOTIDE SEQUENCE [LARGE SCALE GENOMIC DNA]</scope>
    <source>
        <strain evidence="2 3">LzC2</strain>
    </source>
</reference>
<feature type="domain" description="N-acyl amino acid synthase FeeM catalytic core" evidence="1">
    <location>
        <begin position="16"/>
        <end position="159"/>
    </location>
</feature>
<dbReference type="InterPro" id="IPR016181">
    <property type="entry name" value="Acyl_CoA_acyltransferase"/>
</dbReference>
<evidence type="ECO:0000313" key="3">
    <source>
        <dbReference type="Proteomes" id="UP000609651"/>
    </source>
</evidence>
<dbReference type="RefSeq" id="WP_171185289.1">
    <property type="nucleotide sequence ID" value="NZ_WTPX01000033.1"/>
</dbReference>
<dbReference type="SUPFAM" id="SSF55729">
    <property type="entry name" value="Acyl-CoA N-acyltransferases (Nat)"/>
    <property type="match status" value="1"/>
</dbReference>
<protein>
    <recommendedName>
        <fullName evidence="1">N-acyl amino acid synthase FeeM catalytic core domain-containing protein</fullName>
    </recommendedName>
</protein>
<dbReference type="Proteomes" id="UP000609651">
    <property type="component" value="Unassembled WGS sequence"/>
</dbReference>
<dbReference type="EMBL" id="WTPX01000033">
    <property type="protein sequence ID" value="NNJ25365.1"/>
    <property type="molecule type" value="Genomic_DNA"/>
</dbReference>
<evidence type="ECO:0000259" key="1">
    <source>
        <dbReference type="Pfam" id="PF21926"/>
    </source>
</evidence>
<dbReference type="Gene3D" id="3.40.630.30">
    <property type="match status" value="1"/>
</dbReference>
<organism evidence="2 3">
    <name type="scientific">Alienimonas chondri</name>
    <dbReference type="NCBI Taxonomy" id="2681879"/>
    <lineage>
        <taxon>Bacteria</taxon>
        <taxon>Pseudomonadati</taxon>
        <taxon>Planctomycetota</taxon>
        <taxon>Planctomycetia</taxon>
        <taxon>Planctomycetales</taxon>
        <taxon>Planctomycetaceae</taxon>
        <taxon>Alienimonas</taxon>
    </lineage>
</organism>
<accession>A0ABX1VBQ3</accession>
<dbReference type="InterPro" id="IPR054597">
    <property type="entry name" value="FeeM_cat"/>
</dbReference>
<comment type="caution">
    <text evidence="2">The sequence shown here is derived from an EMBL/GenBank/DDBJ whole genome shotgun (WGS) entry which is preliminary data.</text>
</comment>
<dbReference type="Pfam" id="PF21926">
    <property type="entry name" value="FeeM"/>
    <property type="match status" value="1"/>
</dbReference>
<proteinExistence type="predicted"/>
<sequence>MLRFKIADAPGEFEQIHRLNHRTFVGEIPQHAPQPDGRLIDRFHVENLYAVALRTDAEAPGGERVVGMTVLRGRRPFSLDGKLPDLDERLARLPPHRRPCEVRLLAVDPAERSGAAFRGLAETLLSAAVEEGYDLALISGTPRQARLYAHLGFEPFGPRVGTEAAPYQPMFLTPQALRRNRRAFRVALPGSSEVATAEEGAGATDGDQ</sequence>
<name>A0ABX1VBQ3_9PLAN</name>